<name>A0AAX3P0N6_AERHY</name>
<proteinExistence type="predicted"/>
<organism evidence="1 2">
    <name type="scientific">Aeromonas hydrophila</name>
    <dbReference type="NCBI Taxonomy" id="644"/>
    <lineage>
        <taxon>Bacteria</taxon>
        <taxon>Pseudomonadati</taxon>
        <taxon>Pseudomonadota</taxon>
        <taxon>Gammaproteobacteria</taxon>
        <taxon>Aeromonadales</taxon>
        <taxon>Aeromonadaceae</taxon>
        <taxon>Aeromonas</taxon>
    </lineage>
</organism>
<protein>
    <recommendedName>
        <fullName evidence="3">CdiI immunity protein domain-containing protein</fullName>
    </recommendedName>
</protein>
<evidence type="ECO:0000313" key="1">
    <source>
        <dbReference type="EMBL" id="WEE24962.1"/>
    </source>
</evidence>
<dbReference type="EMBL" id="CP118942">
    <property type="protein sequence ID" value="WEE24962.1"/>
    <property type="molecule type" value="Genomic_DNA"/>
</dbReference>
<accession>A0AAX3P0N6</accession>
<evidence type="ECO:0008006" key="3">
    <source>
        <dbReference type="Google" id="ProtNLM"/>
    </source>
</evidence>
<dbReference type="Proteomes" id="UP001214666">
    <property type="component" value="Chromosome"/>
</dbReference>
<sequence>MSYRDALNEAIQHWSSDSIEDEWFFEKFRDDAIGKMSPSEAFCFISETVEFLIMEDDESTACEILQTIINLAGKSQTTEVPNALVDNRKVIESQFGQRGEYSKGKLAELFRYYRIS</sequence>
<dbReference type="AlphaFoldDB" id="A0AAX3P0N6"/>
<gene>
    <name evidence="1" type="ORF">PY771_14980</name>
</gene>
<dbReference type="RefSeq" id="WP_077095982.1">
    <property type="nucleotide sequence ID" value="NZ_CP118942.1"/>
</dbReference>
<reference evidence="1" key="1">
    <citation type="submission" date="2023-02" db="EMBL/GenBank/DDBJ databases">
        <title>The sequence of Aeromonas hydrophila K533.</title>
        <authorList>
            <person name="Luo X."/>
        </authorList>
    </citation>
    <scope>NUCLEOTIDE SEQUENCE</scope>
    <source>
        <strain evidence="1">K533</strain>
    </source>
</reference>
<evidence type="ECO:0000313" key="2">
    <source>
        <dbReference type="Proteomes" id="UP001214666"/>
    </source>
</evidence>